<accession>A0A8X6U261</accession>
<sequence length="93" mass="11240">MQMRTSMIPEFYSPPIVIYLTSEHFIIIQHKCHQRIDSDHEMSAHYYWIHFHPTLCRIDVQFVRIFVRSSICNIYSALRMSNQLRSLQLNVKK</sequence>
<gene>
    <name evidence="1" type="ORF">NPIL_70661</name>
</gene>
<evidence type="ECO:0000313" key="2">
    <source>
        <dbReference type="Proteomes" id="UP000887013"/>
    </source>
</evidence>
<protein>
    <submittedName>
        <fullName evidence="1">Uncharacterized protein</fullName>
    </submittedName>
</protein>
<evidence type="ECO:0000313" key="1">
    <source>
        <dbReference type="EMBL" id="GFT74323.1"/>
    </source>
</evidence>
<proteinExistence type="predicted"/>
<dbReference type="Proteomes" id="UP000887013">
    <property type="component" value="Unassembled WGS sequence"/>
</dbReference>
<dbReference type="EMBL" id="BMAW01070650">
    <property type="protein sequence ID" value="GFT74323.1"/>
    <property type="molecule type" value="Genomic_DNA"/>
</dbReference>
<dbReference type="AlphaFoldDB" id="A0A8X6U261"/>
<comment type="caution">
    <text evidence="1">The sequence shown here is derived from an EMBL/GenBank/DDBJ whole genome shotgun (WGS) entry which is preliminary data.</text>
</comment>
<organism evidence="1 2">
    <name type="scientific">Nephila pilipes</name>
    <name type="common">Giant wood spider</name>
    <name type="synonym">Nephila maculata</name>
    <dbReference type="NCBI Taxonomy" id="299642"/>
    <lineage>
        <taxon>Eukaryota</taxon>
        <taxon>Metazoa</taxon>
        <taxon>Ecdysozoa</taxon>
        <taxon>Arthropoda</taxon>
        <taxon>Chelicerata</taxon>
        <taxon>Arachnida</taxon>
        <taxon>Araneae</taxon>
        <taxon>Araneomorphae</taxon>
        <taxon>Entelegynae</taxon>
        <taxon>Araneoidea</taxon>
        <taxon>Nephilidae</taxon>
        <taxon>Nephila</taxon>
    </lineage>
</organism>
<name>A0A8X6U261_NEPPI</name>
<reference evidence="1" key="1">
    <citation type="submission" date="2020-08" db="EMBL/GenBank/DDBJ databases">
        <title>Multicomponent nature underlies the extraordinary mechanical properties of spider dragline silk.</title>
        <authorList>
            <person name="Kono N."/>
            <person name="Nakamura H."/>
            <person name="Mori M."/>
            <person name="Yoshida Y."/>
            <person name="Ohtoshi R."/>
            <person name="Malay A.D."/>
            <person name="Moran D.A.P."/>
            <person name="Tomita M."/>
            <person name="Numata K."/>
            <person name="Arakawa K."/>
        </authorList>
    </citation>
    <scope>NUCLEOTIDE SEQUENCE</scope>
</reference>
<keyword evidence="2" id="KW-1185">Reference proteome</keyword>